<dbReference type="GeneID" id="3861750"/>
<protein>
    <submittedName>
        <fullName evidence="1">Uncharacterized protein</fullName>
    </submittedName>
</protein>
<proteinExistence type="predicted"/>
<name>Q4UFF6_THEAN</name>
<dbReference type="EMBL" id="CR940348">
    <property type="protein sequence ID" value="CAI74160.1"/>
    <property type="molecule type" value="Genomic_DNA"/>
</dbReference>
<dbReference type="KEGG" id="tan:TA15320"/>
<organism evidence="1 2">
    <name type="scientific">Theileria annulata</name>
    <dbReference type="NCBI Taxonomy" id="5874"/>
    <lineage>
        <taxon>Eukaryota</taxon>
        <taxon>Sar</taxon>
        <taxon>Alveolata</taxon>
        <taxon>Apicomplexa</taxon>
        <taxon>Aconoidasida</taxon>
        <taxon>Piroplasmida</taxon>
        <taxon>Theileriidae</taxon>
        <taxon>Theileria</taxon>
    </lineage>
</organism>
<keyword evidence="2" id="KW-1185">Reference proteome</keyword>
<dbReference type="RefSeq" id="XP_951892.1">
    <property type="nucleotide sequence ID" value="XM_946799.1"/>
</dbReference>
<dbReference type="VEuPathDB" id="PiroplasmaDB:TA15320"/>
<evidence type="ECO:0000313" key="1">
    <source>
        <dbReference type="EMBL" id="CAI74160.1"/>
    </source>
</evidence>
<gene>
    <name evidence="1" type="ORF">TA15320</name>
</gene>
<sequence length="406" mass="41495">MCTWVTGDTITKSGGALDDKGECQDCTTECDTTNSIKLQDALNLSVAGDAVTLNGTSVGTPKFESNATITITSESVDFTELTENVTIKISTGGTIKNSDGNLTIGNRISKGEVLKLDATGEITEPESAKGKAVNLKGTIVVTSTGQAIGSTLTISGGPSSGVGGSLTLTSGAGNVTIQNVSNLKITSTALTSLKGATGTLKIGTGSPDTPVKYKIFTSNTIILGLNTLSSITANADGAKVTLKGVPTSQITIAPNGTTTDGINATLNDITFTKDDNGFTSLKGDGATLTLAQTFTGAKIIKSGGQLTKDTHLTEGTELKLECTTSTSGTTITITNIKVTSHGKSLNGADTYNLIGGITGTLSITAGGGGVTGNLTITGIGYDSYEIHDKHQKDLCCYYGKVYKWTQ</sequence>
<accession>Q4UFF6</accession>
<dbReference type="InParanoid" id="Q4UFF6"/>
<dbReference type="Proteomes" id="UP000001950">
    <property type="component" value="Chromosome 2"/>
</dbReference>
<dbReference type="AlphaFoldDB" id="Q4UFF6"/>
<reference evidence="1 2" key="1">
    <citation type="journal article" date="2005" name="Science">
        <title>Genome of the host-cell transforming parasite Theileria annulata compared with T. parva.</title>
        <authorList>
            <person name="Pain A."/>
            <person name="Renauld H."/>
            <person name="Berriman M."/>
            <person name="Murphy L."/>
            <person name="Yeats C.A."/>
            <person name="Weir W."/>
            <person name="Kerhornou A."/>
            <person name="Aslett M."/>
            <person name="Bishop R."/>
            <person name="Bouchier C."/>
            <person name="Cochet M."/>
            <person name="Coulson R.M.R."/>
            <person name="Cronin A."/>
            <person name="de Villiers E.P."/>
            <person name="Fraser A."/>
            <person name="Fosker N."/>
            <person name="Gardner M."/>
            <person name="Goble A."/>
            <person name="Griffiths-Jones S."/>
            <person name="Harris D.E."/>
            <person name="Katzer F."/>
            <person name="Larke N."/>
            <person name="Lord A."/>
            <person name="Maser P."/>
            <person name="McKellar S."/>
            <person name="Mooney P."/>
            <person name="Morton F."/>
            <person name="Nene V."/>
            <person name="O'Neil S."/>
            <person name="Price C."/>
            <person name="Quail M.A."/>
            <person name="Rabbinowitsch E."/>
            <person name="Rawlings N.D."/>
            <person name="Rutter S."/>
            <person name="Saunders D."/>
            <person name="Seeger K."/>
            <person name="Shah T."/>
            <person name="Squares R."/>
            <person name="Squares S."/>
            <person name="Tivey A."/>
            <person name="Walker A.R."/>
            <person name="Woodward J."/>
            <person name="Dobbelaere D.A.E."/>
            <person name="Langsley G."/>
            <person name="Rajandream M.A."/>
            <person name="McKeever D."/>
            <person name="Shiels B."/>
            <person name="Tait A."/>
            <person name="Barrell B.G."/>
            <person name="Hall N."/>
        </authorList>
    </citation>
    <scope>NUCLEOTIDE SEQUENCE [LARGE SCALE GENOMIC DNA]</scope>
    <source>
        <strain evidence="2">Ankara</strain>
    </source>
</reference>
<evidence type="ECO:0000313" key="2">
    <source>
        <dbReference type="Proteomes" id="UP000001950"/>
    </source>
</evidence>